<dbReference type="AlphaFoldDB" id="B8C7P5"/>
<dbReference type="PANTHER" id="PTHR44267">
    <property type="entry name" value="WD REPEAT-CONTAINING PROTEIN 43"/>
    <property type="match status" value="1"/>
</dbReference>
<evidence type="ECO:0008006" key="6">
    <source>
        <dbReference type="Google" id="ProtNLM"/>
    </source>
</evidence>
<feature type="compositionally biased region" description="Low complexity" evidence="3">
    <location>
        <begin position="525"/>
        <end position="542"/>
    </location>
</feature>
<name>B8C7P5_THAPS</name>
<dbReference type="EMBL" id="CM000645">
    <property type="protein sequence ID" value="EED90143.1"/>
    <property type="molecule type" value="Genomic_DNA"/>
</dbReference>
<dbReference type="eggNOG" id="ENOG502T9ZR">
    <property type="taxonomic scope" value="Eukaryota"/>
</dbReference>
<dbReference type="RefSeq" id="XP_002292168.1">
    <property type="nucleotide sequence ID" value="XM_002292132.1"/>
</dbReference>
<dbReference type="InterPro" id="IPR052414">
    <property type="entry name" value="U3_snoRNA-assoc_WDR"/>
</dbReference>
<dbReference type="KEGG" id="tps:THAPSDRAFT_23900"/>
<sequence>MAPLPLTTQSTDGSLIGIHDTSSSIIRCYDGKITNGSLKFTLRCPSRTSGGADDTHHDDGAISKLLFASSSSSTPSYLVAQQNNSLLLFHLDRGVLAYTIDITRPSSSKKKKKKKQSSRKSSISAGDESNGVLCDVAAREGKLYVLVCYPSTSSEGDGSSGDKCRVFKYDLNSEGEKLEKKIKVGSVHGLNVATSSGGVEGMALAVSTNQMAIRMKNVLRICDFNGGKLCKIDLASGNNSGNRDEEGSGRCIMKYSVDGKYLVVSTASDNDEVVVLACEVDGEDCTLTPMALLKTKDDASISNLDVATDVDGASVLVLAFQPIGTASYFDIPTNTSSKSVDGMVPQLPTATLQTNPSPTSSVSSLMQASFHPNTPAKEILLLFKSALTGGGSGTTLPMESLPYSSKLNGSVIVGASLDDVAGDGKKKRKAGAATGNVALAPGDQGQEALSAMDLTSGAAAKKKRVDVDGSDEDMEDAAEEDDFELEEDGEQGGQSIAERLAMLSSAMEQTDDEEDYENDEDDSDAAPAKQQAQASSKSKFNLKSATSETLTTLLTQALSSNDAVQLNIALQVTDRRLVENTVNSLQSLDDERDASDTSEGFMPLLMGHIVRRMARRHSLVMPLGVWVKAILAATARTSTKRALLGENGRGNAAEEERMRKDAREMALKLGPLQNFLNERVECFPQLLRLEGRLALLSQQL</sequence>
<gene>
    <name evidence="4" type="ORF">THAPSDRAFT_23900</name>
</gene>
<dbReference type="STRING" id="35128.B8C7P5"/>
<feature type="region of interest" description="Disordered" evidence="3">
    <location>
        <begin position="457"/>
        <end position="492"/>
    </location>
</feature>
<dbReference type="PaxDb" id="35128-Thaps23900"/>
<reference evidence="4 5" key="2">
    <citation type="journal article" date="2008" name="Nature">
        <title>The Phaeodactylum genome reveals the evolutionary history of diatom genomes.</title>
        <authorList>
            <person name="Bowler C."/>
            <person name="Allen A.E."/>
            <person name="Badger J.H."/>
            <person name="Grimwood J."/>
            <person name="Jabbari K."/>
            <person name="Kuo A."/>
            <person name="Maheswari U."/>
            <person name="Martens C."/>
            <person name="Maumus F."/>
            <person name="Otillar R.P."/>
            <person name="Rayko E."/>
            <person name="Salamov A."/>
            <person name="Vandepoele K."/>
            <person name="Beszteri B."/>
            <person name="Gruber A."/>
            <person name="Heijde M."/>
            <person name="Katinka M."/>
            <person name="Mock T."/>
            <person name="Valentin K."/>
            <person name="Verret F."/>
            <person name="Berges J.A."/>
            <person name="Brownlee C."/>
            <person name="Cadoret J.P."/>
            <person name="Chiovitti A."/>
            <person name="Choi C.J."/>
            <person name="Coesel S."/>
            <person name="De Martino A."/>
            <person name="Detter J.C."/>
            <person name="Durkin C."/>
            <person name="Falciatore A."/>
            <person name="Fournet J."/>
            <person name="Haruta M."/>
            <person name="Huysman M.J."/>
            <person name="Jenkins B.D."/>
            <person name="Jiroutova K."/>
            <person name="Jorgensen R.E."/>
            <person name="Joubert Y."/>
            <person name="Kaplan A."/>
            <person name="Kroger N."/>
            <person name="Kroth P.G."/>
            <person name="La Roche J."/>
            <person name="Lindquist E."/>
            <person name="Lommer M."/>
            <person name="Martin-Jezequel V."/>
            <person name="Lopez P.J."/>
            <person name="Lucas S."/>
            <person name="Mangogna M."/>
            <person name="McGinnis K."/>
            <person name="Medlin L.K."/>
            <person name="Montsant A."/>
            <person name="Oudot-Le Secq M.P."/>
            <person name="Napoli C."/>
            <person name="Obornik M."/>
            <person name="Parker M.S."/>
            <person name="Petit J.L."/>
            <person name="Porcel B.M."/>
            <person name="Poulsen N."/>
            <person name="Robison M."/>
            <person name="Rychlewski L."/>
            <person name="Rynearson T.A."/>
            <person name="Schmutz J."/>
            <person name="Shapiro H."/>
            <person name="Siaut M."/>
            <person name="Stanley M."/>
            <person name="Sussman M.R."/>
            <person name="Taylor A.R."/>
            <person name="Vardi A."/>
            <person name="von Dassow P."/>
            <person name="Vyverman W."/>
            <person name="Willis A."/>
            <person name="Wyrwicz L.S."/>
            <person name="Rokhsar D.S."/>
            <person name="Weissenbach J."/>
            <person name="Armbrust E.V."/>
            <person name="Green B.R."/>
            <person name="Van de Peer Y."/>
            <person name="Grigoriev I.V."/>
        </authorList>
    </citation>
    <scope>NUCLEOTIDE SEQUENCE [LARGE SCALE GENOMIC DNA]</scope>
    <source>
        <strain evidence="4 5">CCMP1335</strain>
    </source>
</reference>
<dbReference type="InParanoid" id="B8C7P5"/>
<evidence type="ECO:0000313" key="4">
    <source>
        <dbReference type="EMBL" id="EED90143.1"/>
    </source>
</evidence>
<evidence type="ECO:0000313" key="5">
    <source>
        <dbReference type="Proteomes" id="UP000001449"/>
    </source>
</evidence>
<evidence type="ECO:0000256" key="1">
    <source>
        <dbReference type="ARBA" id="ARBA00004123"/>
    </source>
</evidence>
<dbReference type="GeneID" id="7444981"/>
<proteinExistence type="predicted"/>
<feature type="compositionally biased region" description="Acidic residues" evidence="3">
    <location>
        <begin position="468"/>
        <end position="490"/>
    </location>
</feature>
<feature type="compositionally biased region" description="Acidic residues" evidence="3">
    <location>
        <begin position="509"/>
        <end position="524"/>
    </location>
</feature>
<reference evidence="4 5" key="1">
    <citation type="journal article" date="2004" name="Science">
        <title>The genome of the diatom Thalassiosira pseudonana: ecology, evolution, and metabolism.</title>
        <authorList>
            <person name="Armbrust E.V."/>
            <person name="Berges J.A."/>
            <person name="Bowler C."/>
            <person name="Green B.R."/>
            <person name="Martinez D."/>
            <person name="Putnam N.H."/>
            <person name="Zhou S."/>
            <person name="Allen A.E."/>
            <person name="Apt K.E."/>
            <person name="Bechner M."/>
            <person name="Brzezinski M.A."/>
            <person name="Chaal B.K."/>
            <person name="Chiovitti A."/>
            <person name="Davis A.K."/>
            <person name="Demarest M.S."/>
            <person name="Detter J.C."/>
            <person name="Glavina T."/>
            <person name="Goodstein D."/>
            <person name="Hadi M.Z."/>
            <person name="Hellsten U."/>
            <person name="Hildebrand M."/>
            <person name="Jenkins B.D."/>
            <person name="Jurka J."/>
            <person name="Kapitonov V.V."/>
            <person name="Kroger N."/>
            <person name="Lau W.W."/>
            <person name="Lane T.W."/>
            <person name="Larimer F.W."/>
            <person name="Lippmeier J.C."/>
            <person name="Lucas S."/>
            <person name="Medina M."/>
            <person name="Montsant A."/>
            <person name="Obornik M."/>
            <person name="Parker M.S."/>
            <person name="Palenik B."/>
            <person name="Pazour G.J."/>
            <person name="Richardson P.M."/>
            <person name="Rynearson T.A."/>
            <person name="Saito M.A."/>
            <person name="Schwartz D.C."/>
            <person name="Thamatrakoln K."/>
            <person name="Valentin K."/>
            <person name="Vardi A."/>
            <person name="Wilkerson F.P."/>
            <person name="Rokhsar D.S."/>
        </authorList>
    </citation>
    <scope>NUCLEOTIDE SEQUENCE [LARGE SCALE GENOMIC DNA]</scope>
    <source>
        <strain evidence="4 5">CCMP1335</strain>
    </source>
</reference>
<dbReference type="GO" id="GO:0000462">
    <property type="term" value="P:maturation of SSU-rRNA from tricistronic rRNA transcript (SSU-rRNA, 5.8S rRNA, LSU-rRNA)"/>
    <property type="evidence" value="ECO:0000318"/>
    <property type="project" value="GO_Central"/>
</dbReference>
<keyword evidence="2" id="KW-0539">Nucleus</keyword>
<dbReference type="Proteomes" id="UP000001449">
    <property type="component" value="Chromosome 9"/>
</dbReference>
<comment type="subcellular location">
    <subcellularLocation>
        <location evidence="1">Nucleus</location>
    </subcellularLocation>
</comment>
<protein>
    <recommendedName>
        <fullName evidence="6">Small-subunit processome Utp12 domain-containing protein</fullName>
    </recommendedName>
</protein>
<feature type="compositionally biased region" description="Basic residues" evidence="3">
    <location>
        <begin position="107"/>
        <end position="118"/>
    </location>
</feature>
<dbReference type="HOGENOM" id="CLU_459658_0_0_1"/>
<feature type="region of interest" description="Disordered" evidence="3">
    <location>
        <begin position="506"/>
        <end position="542"/>
    </location>
</feature>
<dbReference type="GO" id="GO:0005730">
    <property type="term" value="C:nucleolus"/>
    <property type="evidence" value="ECO:0000318"/>
    <property type="project" value="GO_Central"/>
</dbReference>
<keyword evidence="5" id="KW-1185">Reference proteome</keyword>
<evidence type="ECO:0000256" key="3">
    <source>
        <dbReference type="SAM" id="MobiDB-lite"/>
    </source>
</evidence>
<organism evidence="4 5">
    <name type="scientific">Thalassiosira pseudonana</name>
    <name type="common">Marine diatom</name>
    <name type="synonym">Cyclotella nana</name>
    <dbReference type="NCBI Taxonomy" id="35128"/>
    <lineage>
        <taxon>Eukaryota</taxon>
        <taxon>Sar</taxon>
        <taxon>Stramenopiles</taxon>
        <taxon>Ochrophyta</taxon>
        <taxon>Bacillariophyta</taxon>
        <taxon>Coscinodiscophyceae</taxon>
        <taxon>Thalassiosirophycidae</taxon>
        <taxon>Thalassiosirales</taxon>
        <taxon>Thalassiosiraceae</taxon>
        <taxon>Thalassiosira</taxon>
    </lineage>
</organism>
<evidence type="ECO:0000256" key="2">
    <source>
        <dbReference type="ARBA" id="ARBA00023242"/>
    </source>
</evidence>
<accession>B8C7P5</accession>
<dbReference type="SUPFAM" id="SSF101898">
    <property type="entry name" value="NHL repeat"/>
    <property type="match status" value="1"/>
</dbReference>
<feature type="region of interest" description="Disordered" evidence="3">
    <location>
        <begin position="107"/>
        <end position="128"/>
    </location>
</feature>
<dbReference type="PANTHER" id="PTHR44267:SF1">
    <property type="entry name" value="WD REPEAT-CONTAINING PROTEIN 43"/>
    <property type="match status" value="1"/>
</dbReference>